<keyword evidence="2" id="KW-1185">Reference proteome</keyword>
<comment type="caution">
    <text evidence="1">The sequence shown here is derived from an EMBL/GenBank/DDBJ whole genome shotgun (WGS) entry which is preliminary data.</text>
</comment>
<accession>A0AAD9C6D1</accession>
<keyword evidence="1" id="KW-0240">DNA-directed RNA polymerase</keyword>
<dbReference type="Proteomes" id="UP001228049">
    <property type="component" value="Unassembled WGS sequence"/>
</dbReference>
<name>A0AAD9C6D1_DISEL</name>
<dbReference type="GO" id="GO:0000428">
    <property type="term" value="C:DNA-directed RNA polymerase complex"/>
    <property type="evidence" value="ECO:0007669"/>
    <property type="project" value="UniProtKB-KW"/>
</dbReference>
<organism evidence="1 2">
    <name type="scientific">Dissostichus eleginoides</name>
    <name type="common">Patagonian toothfish</name>
    <name type="synonym">Dissostichus amissus</name>
    <dbReference type="NCBI Taxonomy" id="100907"/>
    <lineage>
        <taxon>Eukaryota</taxon>
        <taxon>Metazoa</taxon>
        <taxon>Chordata</taxon>
        <taxon>Craniata</taxon>
        <taxon>Vertebrata</taxon>
        <taxon>Euteleostomi</taxon>
        <taxon>Actinopterygii</taxon>
        <taxon>Neopterygii</taxon>
        <taxon>Teleostei</taxon>
        <taxon>Neoteleostei</taxon>
        <taxon>Acanthomorphata</taxon>
        <taxon>Eupercaria</taxon>
        <taxon>Perciformes</taxon>
        <taxon>Notothenioidei</taxon>
        <taxon>Nototheniidae</taxon>
        <taxon>Dissostichus</taxon>
    </lineage>
</organism>
<reference evidence="1" key="1">
    <citation type="submission" date="2023-04" db="EMBL/GenBank/DDBJ databases">
        <title>Chromosome-level genome of Chaenocephalus aceratus.</title>
        <authorList>
            <person name="Park H."/>
        </authorList>
    </citation>
    <scope>NUCLEOTIDE SEQUENCE</scope>
    <source>
        <strain evidence="1">DE</strain>
        <tissue evidence="1">Muscle</tissue>
    </source>
</reference>
<dbReference type="PANTHER" id="PTHR47510">
    <property type="entry name" value="REVERSE TRANSCRIPTASE DOMAIN-CONTAINING PROTEIN"/>
    <property type="match status" value="1"/>
</dbReference>
<sequence length="138" mass="15805">MDSQIDIDAYTSSVRQLLKARDTAFRSGDAQDYRLARAELKRGIKRAKHCHKLKIEEHFNTSDPRRMWQGLQTITDLKPTRASPPSTDPSLPDELNYFYARFDRVNHKVATRATLPADHLPLTLSPTDVRAELSRTNT</sequence>
<evidence type="ECO:0000313" key="2">
    <source>
        <dbReference type="Proteomes" id="UP001228049"/>
    </source>
</evidence>
<keyword evidence="1" id="KW-0804">Transcription</keyword>
<feature type="non-terminal residue" evidence="1">
    <location>
        <position position="138"/>
    </location>
</feature>
<evidence type="ECO:0000313" key="1">
    <source>
        <dbReference type="EMBL" id="KAK1895359.1"/>
    </source>
</evidence>
<dbReference type="PANTHER" id="PTHR47510:SF3">
    <property type="entry name" value="ENDO_EXONUCLEASE_PHOSPHATASE DOMAIN-CONTAINING PROTEIN"/>
    <property type="match status" value="1"/>
</dbReference>
<protein>
    <submittedName>
        <fullName evidence="1">DNA-directed RNA polymerase subunit beta</fullName>
    </submittedName>
</protein>
<dbReference type="EMBL" id="JASDAP010000010">
    <property type="protein sequence ID" value="KAK1895359.1"/>
    <property type="molecule type" value="Genomic_DNA"/>
</dbReference>
<gene>
    <name evidence="1" type="ORF">KUDE01_020810</name>
</gene>
<dbReference type="AlphaFoldDB" id="A0AAD9C6D1"/>
<proteinExistence type="predicted"/>